<dbReference type="GO" id="GO:0003723">
    <property type="term" value="F:RNA binding"/>
    <property type="evidence" value="ECO:0007669"/>
    <property type="project" value="UniProtKB-UniRule"/>
</dbReference>
<comment type="subcellular location">
    <subcellularLocation>
        <location evidence="8">Cytoplasm</location>
    </subcellularLocation>
</comment>
<dbReference type="EC" id="2.7.7.8" evidence="8"/>
<organism evidence="11 14">
    <name type="scientific">Mycobacteroides immunogenum</name>
    <dbReference type="NCBI Taxonomy" id="83262"/>
    <lineage>
        <taxon>Bacteria</taxon>
        <taxon>Bacillati</taxon>
        <taxon>Actinomycetota</taxon>
        <taxon>Actinomycetes</taxon>
        <taxon>Mycobacteriales</taxon>
        <taxon>Mycobacteriaceae</taxon>
        <taxon>Mycobacteroides</taxon>
    </lineage>
</organism>
<comment type="function">
    <text evidence="8">Involved in mRNA degradation. Catalyzes the phosphorolysis of single-stranded polyribonucleotides processively in the 3'- to 5'-direction.</text>
</comment>
<dbReference type="STRING" id="83262.BAB75_16690"/>
<evidence type="ECO:0000256" key="3">
    <source>
        <dbReference type="ARBA" id="ARBA00022679"/>
    </source>
</evidence>
<dbReference type="EMBL" id="LJFO01000002">
    <property type="protein sequence ID" value="KPG16126.1"/>
    <property type="molecule type" value="Genomic_DNA"/>
</dbReference>
<dbReference type="OrthoDB" id="9804305at2"/>
<dbReference type="SUPFAM" id="SSF50249">
    <property type="entry name" value="Nucleic acid-binding proteins"/>
    <property type="match status" value="1"/>
</dbReference>
<dbReference type="InterPro" id="IPR036345">
    <property type="entry name" value="ExoRNase_PH_dom2_sf"/>
</dbReference>
<dbReference type="InterPro" id="IPR004087">
    <property type="entry name" value="KH_dom"/>
</dbReference>
<dbReference type="PANTHER" id="PTHR11252:SF0">
    <property type="entry name" value="POLYRIBONUCLEOTIDE NUCLEOTIDYLTRANSFERASE 1, MITOCHONDRIAL"/>
    <property type="match status" value="1"/>
</dbReference>
<dbReference type="Gene3D" id="3.30.230.70">
    <property type="entry name" value="GHMP Kinase, N-terminal domain"/>
    <property type="match status" value="2"/>
</dbReference>
<dbReference type="PROSITE" id="PS50084">
    <property type="entry name" value="KH_TYPE_1"/>
    <property type="match status" value="1"/>
</dbReference>
<dbReference type="NCBIfam" id="NF008805">
    <property type="entry name" value="PRK11824.1"/>
    <property type="match status" value="1"/>
</dbReference>
<dbReference type="SUPFAM" id="SSF55666">
    <property type="entry name" value="Ribonuclease PH domain 2-like"/>
    <property type="match status" value="2"/>
</dbReference>
<dbReference type="InterPro" id="IPR014069">
    <property type="entry name" value="GPSI/PNP"/>
</dbReference>
<dbReference type="CDD" id="cd04472">
    <property type="entry name" value="S1_PNPase"/>
    <property type="match status" value="1"/>
</dbReference>
<dbReference type="InterPro" id="IPR036456">
    <property type="entry name" value="PNPase_PH_RNA-bd_sf"/>
</dbReference>
<dbReference type="InterPro" id="IPR012340">
    <property type="entry name" value="NA-bd_OB-fold"/>
</dbReference>
<dbReference type="AlphaFoldDB" id="A0A0N1CME5"/>
<dbReference type="InterPro" id="IPR015848">
    <property type="entry name" value="PNPase_PH_RNA-bd_bac/org-type"/>
</dbReference>
<keyword evidence="3 8" id="KW-0808">Transferase</keyword>
<dbReference type="PANTHER" id="PTHR11252">
    <property type="entry name" value="POLYRIBONUCLEOTIDE NUCLEOTIDYLTRANSFERASE"/>
    <property type="match status" value="1"/>
</dbReference>
<dbReference type="Pfam" id="PF03726">
    <property type="entry name" value="PNPase"/>
    <property type="match status" value="1"/>
</dbReference>
<dbReference type="FunFam" id="2.40.50.140:FF:000069">
    <property type="entry name" value="Polyribonucleotide nucleotidyltransferase"/>
    <property type="match status" value="1"/>
</dbReference>
<sequence length="757" mass="80093">MSVTEIEEGIFESTAVLDNGNFGTRTIRFEAGRLAQQAAGSVVAYLDDETMLLSATTASKTPKDHFDFFPLTIDVEERMYAAGRIPGSFFRREGRPSTDAILTCRLIDRPLRPSFVSGLRNEIQVVVTVLSLNPQDLYDVLAINAASASTQISGLPFSGPVGGVRVALIDGQWVAFPTVEQLETAVFDMVVAGRKVGDDVAIMMVEAEATDNVIALVDGGAGAPTEAVVAEGLEAAKPFIAALCTAQEELASRAAKPTGEFPLFPDYQDDVYAAVASVATEPLSQALSIAGKAERDDKTDEIKVDVLGRLQEGFDGREKEIGAAFRSLTKKLVRQRILKDQFRIDGRGVTDIRALSAEVAVIPRAHGSALFERGETQIMGVTTLDMIKMAQQVDSLGPETTKRYMHHYNFPPFSTGETGRVGSPKRREIGHGALAERALIPVLPSVEEFPYAIRQVSEALGSNGSTSMGSVCASTLALLNAGVPLKAPVAGIAMGLVSDDIELADGTTERRFVALTDILGAEDAFGDMDFKVAGTKDFVTALQLDTKLDGIPSQVLAAALSQAKDARSTILEVMAEAIDAPDEMSPYAPRITTIKVPVDKIGEVIGPKGKMINSITEETGANISIEDDGTVFVGAADGASAQAAIDKINAIANPQLPKIGERFLGTVVKTTDFGAFVSLLPGRDGLVHISKLGKGKRIAKVEDVVKVGDKIQVEIADIDNRGKISLVPVADDNAADAPEAAGSDAPAEAQPADAVTQ</sequence>
<dbReference type="InterPro" id="IPR015847">
    <property type="entry name" value="ExoRNase_PH_dom2"/>
</dbReference>
<evidence type="ECO:0000256" key="7">
    <source>
        <dbReference type="ARBA" id="ARBA00022884"/>
    </source>
</evidence>
<dbReference type="SUPFAM" id="SSF54211">
    <property type="entry name" value="Ribosomal protein S5 domain 2-like"/>
    <property type="match status" value="2"/>
</dbReference>
<dbReference type="HAMAP" id="MF_01595">
    <property type="entry name" value="PNPase"/>
    <property type="match status" value="1"/>
</dbReference>
<evidence type="ECO:0000256" key="2">
    <source>
        <dbReference type="ARBA" id="ARBA00022490"/>
    </source>
</evidence>
<dbReference type="GO" id="GO:0004654">
    <property type="term" value="F:polyribonucleotide nucleotidyltransferase activity"/>
    <property type="evidence" value="ECO:0007669"/>
    <property type="project" value="UniProtKB-UniRule"/>
</dbReference>
<dbReference type="PIRSF" id="PIRSF005499">
    <property type="entry name" value="PNPase"/>
    <property type="match status" value="1"/>
</dbReference>
<dbReference type="GO" id="GO:0000175">
    <property type="term" value="F:3'-5'-RNA exonuclease activity"/>
    <property type="evidence" value="ECO:0007669"/>
    <property type="project" value="TreeGrafter"/>
</dbReference>
<dbReference type="GO" id="GO:0000287">
    <property type="term" value="F:magnesium ion binding"/>
    <property type="evidence" value="ECO:0007669"/>
    <property type="project" value="UniProtKB-UniRule"/>
</dbReference>
<dbReference type="InterPro" id="IPR027408">
    <property type="entry name" value="PNPase/RNase_PH_dom_sf"/>
</dbReference>
<evidence type="ECO:0000256" key="8">
    <source>
        <dbReference type="HAMAP-Rule" id="MF_01595"/>
    </source>
</evidence>
<comment type="caution">
    <text evidence="11">The sequence shown here is derived from an EMBL/GenBank/DDBJ whole genome shotgun (WGS) entry which is preliminary data.</text>
</comment>
<protein>
    <recommendedName>
        <fullName evidence="8">Polyribonucleotide nucleotidyltransferase</fullName>
        <ecNumber evidence="8">2.7.7.8</ecNumber>
    </recommendedName>
    <alternativeName>
        <fullName evidence="8">Polynucleotide phosphorylase</fullName>
        <shortName evidence="8">PNPase</shortName>
    </alternativeName>
</protein>
<dbReference type="Proteomes" id="UP000186919">
    <property type="component" value="Unassembled WGS sequence"/>
</dbReference>
<keyword evidence="2 8" id="KW-0963">Cytoplasm</keyword>
<dbReference type="CDD" id="cd02393">
    <property type="entry name" value="KH-I_PNPase"/>
    <property type="match status" value="1"/>
</dbReference>
<dbReference type="NCBIfam" id="TIGR02696">
    <property type="entry name" value="pppGpp_PNP"/>
    <property type="match status" value="1"/>
</dbReference>
<comment type="similarity">
    <text evidence="1 8">Belongs to the polyribonucleotide nucleotidyltransferase family.</text>
</comment>
<dbReference type="InterPro" id="IPR003029">
    <property type="entry name" value="S1_domain"/>
</dbReference>
<name>A0A0N1CME5_9MYCO</name>
<dbReference type="EMBL" id="LQYE01000032">
    <property type="protein sequence ID" value="OAT66300.1"/>
    <property type="molecule type" value="Genomic_DNA"/>
</dbReference>
<evidence type="ECO:0000256" key="6">
    <source>
        <dbReference type="ARBA" id="ARBA00022842"/>
    </source>
</evidence>
<proteinExistence type="inferred from homology"/>
<comment type="cofactor">
    <cofactor evidence="8">
        <name>Mg(2+)</name>
        <dbReference type="ChEBI" id="CHEBI:18420"/>
    </cofactor>
</comment>
<dbReference type="Proteomes" id="UP000037962">
    <property type="component" value="Unassembled WGS sequence"/>
</dbReference>
<dbReference type="Pfam" id="PF01138">
    <property type="entry name" value="RNase_PH"/>
    <property type="match status" value="2"/>
</dbReference>
<dbReference type="RefSeq" id="WP_043078044.1">
    <property type="nucleotide sequence ID" value="NZ_CP011530.1"/>
</dbReference>
<dbReference type="CDD" id="cd11364">
    <property type="entry name" value="RNase_PH_PNPase_2"/>
    <property type="match status" value="1"/>
</dbReference>
<evidence type="ECO:0000259" key="10">
    <source>
        <dbReference type="PROSITE" id="PS50126"/>
    </source>
</evidence>
<evidence type="ECO:0000256" key="1">
    <source>
        <dbReference type="ARBA" id="ARBA00007404"/>
    </source>
</evidence>
<dbReference type="GO" id="GO:0006396">
    <property type="term" value="P:RNA processing"/>
    <property type="evidence" value="ECO:0007669"/>
    <property type="project" value="InterPro"/>
</dbReference>
<dbReference type="EMBL" id="LJFS01000003">
    <property type="protein sequence ID" value="KPG36611.1"/>
    <property type="molecule type" value="Genomic_DNA"/>
</dbReference>
<evidence type="ECO:0000313" key="14">
    <source>
        <dbReference type="Proteomes" id="UP000037843"/>
    </source>
</evidence>
<keyword evidence="4 8" id="KW-0548">Nucleotidyltransferase</keyword>
<evidence type="ECO:0000256" key="9">
    <source>
        <dbReference type="SAM" id="MobiDB-lite"/>
    </source>
</evidence>
<dbReference type="InterPro" id="IPR001247">
    <property type="entry name" value="ExoRNase_PH_dom1"/>
</dbReference>
<dbReference type="InterPro" id="IPR004088">
    <property type="entry name" value="KH_dom_type_1"/>
</dbReference>
<dbReference type="InterPro" id="IPR012162">
    <property type="entry name" value="PNPase"/>
</dbReference>
<evidence type="ECO:0000313" key="13">
    <source>
        <dbReference type="EMBL" id="OAT66300.1"/>
    </source>
</evidence>
<dbReference type="SMART" id="SM00322">
    <property type="entry name" value="KH"/>
    <property type="match status" value="1"/>
</dbReference>
<evidence type="ECO:0000313" key="11">
    <source>
        <dbReference type="EMBL" id="KPG16126.1"/>
    </source>
</evidence>
<reference evidence="14 15" key="1">
    <citation type="submission" date="2015-09" db="EMBL/GenBank/DDBJ databases">
        <title>Genome Sequences of Mycobacterium immunogenum Isolates, Recuperated from a Chloraminated Drinking Water Distribution System Simulator Subjected to Episodes of Nitrification.</title>
        <authorList>
            <person name="Gomez-Alvarez V."/>
            <person name="Revetta R.P."/>
        </authorList>
    </citation>
    <scope>NUCLEOTIDE SEQUENCE [LARGE SCALE GENOMIC DNA]</scope>
    <source>
        <strain evidence="11 14">H008</strain>
        <strain evidence="12 15">H076</strain>
    </source>
</reference>
<evidence type="ECO:0000313" key="12">
    <source>
        <dbReference type="EMBL" id="KPG36611.1"/>
    </source>
</evidence>
<dbReference type="Proteomes" id="UP000037843">
    <property type="component" value="Unassembled WGS sequence"/>
</dbReference>
<keyword evidence="7 8" id="KW-0694">RNA-binding</keyword>
<accession>A0A0N1CME5</accession>
<dbReference type="SUPFAM" id="SSF46915">
    <property type="entry name" value="Polynucleotide phosphorylase/guanosine pentaphosphate synthase (PNPase/GPSI), domain 3"/>
    <property type="match status" value="1"/>
</dbReference>
<comment type="catalytic activity">
    <reaction evidence="8">
        <text>RNA(n+1) + phosphate = RNA(n) + a ribonucleoside 5'-diphosphate</text>
        <dbReference type="Rhea" id="RHEA:22096"/>
        <dbReference type="Rhea" id="RHEA-COMP:14527"/>
        <dbReference type="Rhea" id="RHEA-COMP:17342"/>
        <dbReference type="ChEBI" id="CHEBI:43474"/>
        <dbReference type="ChEBI" id="CHEBI:57930"/>
        <dbReference type="ChEBI" id="CHEBI:140395"/>
        <dbReference type="EC" id="2.7.7.8"/>
    </reaction>
</comment>
<dbReference type="GeneID" id="45765505"/>
<keyword evidence="5 8" id="KW-0479">Metal-binding</keyword>
<evidence type="ECO:0000313" key="15">
    <source>
        <dbReference type="Proteomes" id="UP000037962"/>
    </source>
</evidence>
<feature type="region of interest" description="Disordered" evidence="9">
    <location>
        <begin position="735"/>
        <end position="757"/>
    </location>
</feature>
<dbReference type="Pfam" id="PF00013">
    <property type="entry name" value="KH_1"/>
    <property type="match status" value="1"/>
</dbReference>
<dbReference type="Gene3D" id="3.30.1370.10">
    <property type="entry name" value="K Homology domain, type 1"/>
    <property type="match status" value="1"/>
</dbReference>
<dbReference type="GO" id="GO:0006402">
    <property type="term" value="P:mRNA catabolic process"/>
    <property type="evidence" value="ECO:0007669"/>
    <property type="project" value="UniProtKB-UniRule"/>
</dbReference>
<dbReference type="PROSITE" id="PS50126">
    <property type="entry name" value="S1"/>
    <property type="match status" value="1"/>
</dbReference>
<dbReference type="FunFam" id="3.30.230.70:FF:000001">
    <property type="entry name" value="Polyribonucleotide nucleotidyltransferase"/>
    <property type="match status" value="1"/>
</dbReference>
<dbReference type="Pfam" id="PF00575">
    <property type="entry name" value="S1"/>
    <property type="match status" value="1"/>
</dbReference>
<dbReference type="FunFam" id="3.30.230.70:FF:000002">
    <property type="entry name" value="Polyribonucleotide nucleotidyltransferase"/>
    <property type="match status" value="1"/>
</dbReference>
<dbReference type="NCBIfam" id="TIGR03591">
    <property type="entry name" value="polynuc_phos"/>
    <property type="match status" value="1"/>
</dbReference>
<feature type="binding site" evidence="8">
    <location>
        <position position="523"/>
    </location>
    <ligand>
        <name>Mg(2+)</name>
        <dbReference type="ChEBI" id="CHEBI:18420"/>
    </ligand>
</feature>
<dbReference type="PATRIC" id="fig|83262.10.peg.2198"/>
<dbReference type="KEGG" id="miz:BAB75_16690"/>
<dbReference type="FunFam" id="3.30.1370.10:FF:000001">
    <property type="entry name" value="Polyribonucleotide nucleotidyltransferase"/>
    <property type="match status" value="1"/>
</dbReference>
<dbReference type="SMART" id="SM00316">
    <property type="entry name" value="S1"/>
    <property type="match status" value="1"/>
</dbReference>
<dbReference type="SUPFAM" id="SSF54791">
    <property type="entry name" value="Eukaryotic type KH-domain (KH-domain type I)"/>
    <property type="match status" value="1"/>
</dbReference>
<evidence type="ECO:0000313" key="16">
    <source>
        <dbReference type="Proteomes" id="UP000186919"/>
    </source>
</evidence>
<dbReference type="InterPro" id="IPR036612">
    <property type="entry name" value="KH_dom_type_1_sf"/>
</dbReference>
<feature type="domain" description="S1 motif" evidence="10">
    <location>
        <begin position="660"/>
        <end position="729"/>
    </location>
</feature>
<keyword evidence="15" id="KW-1185">Reference proteome</keyword>
<dbReference type="Gene3D" id="2.40.50.140">
    <property type="entry name" value="Nucleic acid-binding proteins"/>
    <property type="match status" value="1"/>
</dbReference>
<gene>
    <name evidence="8" type="primary">pnp</name>
    <name evidence="11" type="ORF">AN908_03780</name>
    <name evidence="12" type="ORF">AN912_03005</name>
    <name evidence="13" type="ORF">AWB85_16255</name>
</gene>
<evidence type="ECO:0000256" key="4">
    <source>
        <dbReference type="ARBA" id="ARBA00022695"/>
    </source>
</evidence>
<reference evidence="13 16" key="2">
    <citation type="submission" date="2016-01" db="EMBL/GenBank/DDBJ databases">
        <title>Mycobacterium immunogenum strain CD11_6 genome sequencing and assembly.</title>
        <authorList>
            <person name="Kaur G."/>
            <person name="Nair G.R."/>
            <person name="Mayilraj S."/>
        </authorList>
    </citation>
    <scope>NUCLEOTIDE SEQUENCE [LARGE SCALE GENOMIC DNA]</scope>
    <source>
        <strain evidence="13 16">CD11-6</strain>
    </source>
</reference>
<dbReference type="Pfam" id="PF03725">
    <property type="entry name" value="RNase_PH_C"/>
    <property type="match status" value="1"/>
</dbReference>
<evidence type="ECO:0000256" key="5">
    <source>
        <dbReference type="ARBA" id="ARBA00022723"/>
    </source>
</evidence>
<dbReference type="InterPro" id="IPR020568">
    <property type="entry name" value="Ribosomal_Su5_D2-typ_SF"/>
</dbReference>
<feature type="binding site" evidence="8">
    <location>
        <position position="529"/>
    </location>
    <ligand>
        <name>Mg(2+)</name>
        <dbReference type="ChEBI" id="CHEBI:18420"/>
    </ligand>
</feature>
<dbReference type="GO" id="GO:0005829">
    <property type="term" value="C:cytosol"/>
    <property type="evidence" value="ECO:0007669"/>
    <property type="project" value="TreeGrafter"/>
</dbReference>
<keyword evidence="6 8" id="KW-0460">Magnesium</keyword>